<gene>
    <name evidence="4" type="ORF">OG308_23725</name>
</gene>
<organism evidence="4 5">
    <name type="scientific">Nocardia salmonicida</name>
    <dbReference type="NCBI Taxonomy" id="53431"/>
    <lineage>
        <taxon>Bacteria</taxon>
        <taxon>Bacillati</taxon>
        <taxon>Actinomycetota</taxon>
        <taxon>Actinomycetes</taxon>
        <taxon>Mycobacteriales</taxon>
        <taxon>Nocardiaceae</taxon>
        <taxon>Nocardia</taxon>
    </lineage>
</organism>
<protein>
    <submittedName>
        <fullName evidence="4">TetR/AcrR family transcriptional regulator</fullName>
    </submittedName>
</protein>
<evidence type="ECO:0000313" key="5">
    <source>
        <dbReference type="Proteomes" id="UP001621418"/>
    </source>
</evidence>
<sequence>MTGRQIRRNQLIDAARTAFSTHGYHGATMTTVGAFAKVTKPILYQHFSTKLDLYLAVVQQSLDDLTTTLSEVLATTKTELDSIHATVSVLFDLADRNNIAVHDLLLASVPDEPSVEWHIRSAMTECTTTIATRIRLHNREAADARLLAWALLGASLTAARHWRQAGRPIPIHQAVETMTEWYWSGLRSQTGRGRDRA</sequence>
<dbReference type="Gene3D" id="1.10.357.10">
    <property type="entry name" value="Tetracycline Repressor, domain 2"/>
    <property type="match status" value="1"/>
</dbReference>
<feature type="domain" description="HTH tetR-type" evidence="3">
    <location>
        <begin position="5"/>
        <end position="65"/>
    </location>
</feature>
<keyword evidence="5" id="KW-1185">Reference proteome</keyword>
<evidence type="ECO:0000259" key="3">
    <source>
        <dbReference type="PROSITE" id="PS50977"/>
    </source>
</evidence>
<feature type="DNA-binding region" description="H-T-H motif" evidence="2">
    <location>
        <begin position="28"/>
        <end position="47"/>
    </location>
</feature>
<evidence type="ECO:0000313" key="4">
    <source>
        <dbReference type="EMBL" id="WTY34314.1"/>
    </source>
</evidence>
<dbReference type="SUPFAM" id="SSF48498">
    <property type="entry name" value="Tetracyclin repressor-like, C-terminal domain"/>
    <property type="match status" value="1"/>
</dbReference>
<evidence type="ECO:0000256" key="1">
    <source>
        <dbReference type="ARBA" id="ARBA00023125"/>
    </source>
</evidence>
<evidence type="ECO:0000256" key="2">
    <source>
        <dbReference type="PROSITE-ProRule" id="PRU00335"/>
    </source>
</evidence>
<dbReference type="PANTHER" id="PTHR30055">
    <property type="entry name" value="HTH-TYPE TRANSCRIPTIONAL REGULATOR RUTR"/>
    <property type="match status" value="1"/>
</dbReference>
<dbReference type="PROSITE" id="PS50977">
    <property type="entry name" value="HTH_TETR_2"/>
    <property type="match status" value="1"/>
</dbReference>
<dbReference type="SUPFAM" id="SSF46689">
    <property type="entry name" value="Homeodomain-like"/>
    <property type="match status" value="1"/>
</dbReference>
<dbReference type="EMBL" id="CP109527">
    <property type="protein sequence ID" value="WTY34314.1"/>
    <property type="molecule type" value="Genomic_DNA"/>
</dbReference>
<reference evidence="4 5" key="1">
    <citation type="submission" date="2022-10" db="EMBL/GenBank/DDBJ databases">
        <title>The complete genomes of actinobacterial strains from the NBC collection.</title>
        <authorList>
            <person name="Joergensen T.S."/>
            <person name="Alvarez Arevalo M."/>
            <person name="Sterndorff E.B."/>
            <person name="Faurdal D."/>
            <person name="Vuksanovic O."/>
            <person name="Mourched A.-S."/>
            <person name="Charusanti P."/>
            <person name="Shaw S."/>
            <person name="Blin K."/>
            <person name="Weber T."/>
        </authorList>
    </citation>
    <scope>NUCLEOTIDE SEQUENCE [LARGE SCALE GENOMIC DNA]</scope>
    <source>
        <strain evidence="4 5">NBC_01413</strain>
    </source>
</reference>
<dbReference type="InterPro" id="IPR009057">
    <property type="entry name" value="Homeodomain-like_sf"/>
</dbReference>
<dbReference type="RefSeq" id="WP_364656574.1">
    <property type="nucleotide sequence ID" value="NZ_CP109527.1"/>
</dbReference>
<accession>A0ABZ1N2X3</accession>
<dbReference type="InterPro" id="IPR036271">
    <property type="entry name" value="Tet_transcr_reg_TetR-rel_C_sf"/>
</dbReference>
<dbReference type="Proteomes" id="UP001621418">
    <property type="component" value="Chromosome"/>
</dbReference>
<dbReference type="PANTHER" id="PTHR30055:SF160">
    <property type="entry name" value="TRANSCRIPTIONAL REGULATORY PROTEIN (PROBABLY ASNC-FAMILY)-RELATED"/>
    <property type="match status" value="1"/>
</dbReference>
<keyword evidence="1 2" id="KW-0238">DNA-binding</keyword>
<dbReference type="InterPro" id="IPR001647">
    <property type="entry name" value="HTH_TetR"/>
</dbReference>
<dbReference type="PROSITE" id="PS01081">
    <property type="entry name" value="HTH_TETR_1"/>
    <property type="match status" value="1"/>
</dbReference>
<dbReference type="InterPro" id="IPR050109">
    <property type="entry name" value="HTH-type_TetR-like_transc_reg"/>
</dbReference>
<name>A0ABZ1N2X3_9NOCA</name>
<dbReference type="PRINTS" id="PR00455">
    <property type="entry name" value="HTHTETR"/>
</dbReference>
<dbReference type="Pfam" id="PF00440">
    <property type="entry name" value="TetR_N"/>
    <property type="match status" value="1"/>
</dbReference>
<proteinExistence type="predicted"/>
<dbReference type="InterPro" id="IPR023772">
    <property type="entry name" value="DNA-bd_HTH_TetR-type_CS"/>
</dbReference>